<dbReference type="SUPFAM" id="SSF56784">
    <property type="entry name" value="HAD-like"/>
    <property type="match status" value="1"/>
</dbReference>
<dbReference type="PANTHER" id="PTHR43611">
    <property type="entry name" value="ALPHA-D-GLUCOSE 1-PHOSPHATE PHOSPHATASE"/>
    <property type="match status" value="1"/>
</dbReference>
<evidence type="ECO:0000256" key="1">
    <source>
        <dbReference type="SAM" id="Coils"/>
    </source>
</evidence>
<gene>
    <name evidence="2" type="ORF">CWI37_0482p0020</name>
    <name evidence="3" type="ORF">CWI38_1206p0010</name>
</gene>
<organism evidence="2 5">
    <name type="scientific">Hamiltosporidium tvaerminnensis</name>
    <dbReference type="NCBI Taxonomy" id="1176355"/>
    <lineage>
        <taxon>Eukaryota</taxon>
        <taxon>Fungi</taxon>
        <taxon>Fungi incertae sedis</taxon>
        <taxon>Microsporidia</taxon>
        <taxon>Dubosqiidae</taxon>
        <taxon>Hamiltosporidium</taxon>
    </lineage>
</organism>
<sequence>MQILLWIIFVKFSKENSEIQTYYNMITEMKSNPIVFHVSALFIHFLNHKTFGTIKTELIVRTPISKQVNFEVLKEYIESLELTKNNLTSNELEMLCFTTYFKKCQSFKWLLVFRTRIIYVVFSKFKNIFKEYFPNFNTQSEFAKYMYFFTSEYYTYDDQTDNAMLEIQEEEKDIVSKDLKDILKPCGINTILTSECKRQKKSNLDSNYDTSNIYERLFSNTNSEFNIKDITQYTIKYDQNTSCKNHIHMMFTEFKNSILQHAKSCSAAHFFYSNMIELFSSIFQNYYAFSYHEDICKEYFNDDILNAYSQILKQRDEQANKMIFNSYYKICFTYLEDHLEKLLSYVTTKPFLEFENISCFLKEFICNPEYSSALRVGPFYVLLSLNPIKSMCYNEKVLVFDIDDTLFPTKLFEAHFNEYEYGFNYTDPDQPLESFMIKFIQNTKEYNESKCKELVGNFFCKEKNSSLFSIQSHLAFLEEFKQELQHLKAKKICFTNATQYHAEYILKQMNLVDCFDHVVHREIAYIDSTILKPKYQAYEFVENFLGTSPSNIYFYDNMLKNIVEANNRGWNAFLVQESLIKVLRESLVDVLE</sequence>
<keyword evidence="1" id="KW-0175">Coiled coil</keyword>
<dbReference type="EMBL" id="PITJ01000482">
    <property type="protein sequence ID" value="TBU02439.1"/>
    <property type="molecule type" value="Genomic_DNA"/>
</dbReference>
<evidence type="ECO:0000313" key="5">
    <source>
        <dbReference type="Proteomes" id="UP000292362"/>
    </source>
</evidence>
<name>A0A4Q9L4H2_9MICR</name>
<keyword evidence="4" id="KW-1185">Reference proteome</keyword>
<dbReference type="Pfam" id="PF00702">
    <property type="entry name" value="Hydrolase"/>
    <property type="match status" value="1"/>
</dbReference>
<dbReference type="InterPro" id="IPR036412">
    <property type="entry name" value="HAD-like_sf"/>
</dbReference>
<dbReference type="InterPro" id="IPR023214">
    <property type="entry name" value="HAD_sf"/>
</dbReference>
<dbReference type="Gene3D" id="3.40.50.1000">
    <property type="entry name" value="HAD superfamily/HAD-like"/>
    <property type="match status" value="1"/>
</dbReference>
<protein>
    <submittedName>
        <fullName evidence="2">Putative pyrimidine 5'-nucleotidase</fullName>
    </submittedName>
</protein>
<dbReference type="EMBL" id="PITK01001206">
    <property type="protein sequence ID" value="TBU11437.1"/>
    <property type="molecule type" value="Genomic_DNA"/>
</dbReference>
<comment type="caution">
    <text evidence="2">The sequence shown here is derived from an EMBL/GenBank/DDBJ whole genome shotgun (WGS) entry which is preliminary data.</text>
</comment>
<dbReference type="VEuPathDB" id="MicrosporidiaDB:CWI38_1206p0010"/>
<feature type="coiled-coil region" evidence="1">
    <location>
        <begin position="470"/>
        <end position="497"/>
    </location>
</feature>
<evidence type="ECO:0000313" key="2">
    <source>
        <dbReference type="EMBL" id="TBU02439.1"/>
    </source>
</evidence>
<dbReference type="Proteomes" id="UP000292362">
    <property type="component" value="Unassembled WGS sequence"/>
</dbReference>
<dbReference type="AlphaFoldDB" id="A0A4Q9L4H2"/>
<evidence type="ECO:0000313" key="4">
    <source>
        <dbReference type="Proteomes" id="UP000292282"/>
    </source>
</evidence>
<dbReference type="PANTHER" id="PTHR43611:SF3">
    <property type="entry name" value="FLAVIN MONONUCLEOTIDE HYDROLASE 1, CHLOROPLATIC"/>
    <property type="match status" value="1"/>
</dbReference>
<dbReference type="STRING" id="1176355.A0A4Q9L4H2"/>
<accession>A0A4Q9L4H2</accession>
<proteinExistence type="predicted"/>
<dbReference type="VEuPathDB" id="MicrosporidiaDB:CWI37_0482p0020"/>
<reference evidence="4 5" key="1">
    <citation type="submission" date="2017-12" db="EMBL/GenBank/DDBJ databases">
        <authorList>
            <person name="Pombert J.-F."/>
            <person name="Haag K.L."/>
            <person name="Ebert D."/>
        </authorList>
    </citation>
    <scope>NUCLEOTIDE SEQUENCE [LARGE SCALE GENOMIC DNA]</scope>
    <source>
        <strain evidence="2">FI-OER-3-3</strain>
        <strain evidence="3">IL-G-3</strain>
    </source>
</reference>
<evidence type="ECO:0000313" key="3">
    <source>
        <dbReference type="EMBL" id="TBU11437.1"/>
    </source>
</evidence>
<dbReference type="OrthoDB" id="2195201at2759"/>
<dbReference type="Proteomes" id="UP000292282">
    <property type="component" value="Unassembled WGS sequence"/>
</dbReference>